<evidence type="ECO:0000313" key="1">
    <source>
        <dbReference type="EMBL" id="KAK5794414.1"/>
    </source>
</evidence>
<proteinExistence type="predicted"/>
<accession>A0ABR0NHV6</accession>
<dbReference type="Proteomes" id="UP001358586">
    <property type="component" value="Chromosome 10"/>
</dbReference>
<reference evidence="1 2" key="1">
    <citation type="submission" date="2023-03" db="EMBL/GenBank/DDBJ databases">
        <title>WGS of Gossypium arboreum.</title>
        <authorList>
            <person name="Yu D."/>
        </authorList>
    </citation>
    <scope>NUCLEOTIDE SEQUENCE [LARGE SCALE GENOMIC DNA]</scope>
    <source>
        <tissue evidence="1">Leaf</tissue>
    </source>
</reference>
<organism evidence="1 2">
    <name type="scientific">Gossypium arboreum</name>
    <name type="common">Tree cotton</name>
    <name type="synonym">Gossypium nanking</name>
    <dbReference type="NCBI Taxonomy" id="29729"/>
    <lineage>
        <taxon>Eukaryota</taxon>
        <taxon>Viridiplantae</taxon>
        <taxon>Streptophyta</taxon>
        <taxon>Embryophyta</taxon>
        <taxon>Tracheophyta</taxon>
        <taxon>Spermatophyta</taxon>
        <taxon>Magnoliopsida</taxon>
        <taxon>eudicotyledons</taxon>
        <taxon>Gunneridae</taxon>
        <taxon>Pentapetalae</taxon>
        <taxon>rosids</taxon>
        <taxon>malvids</taxon>
        <taxon>Malvales</taxon>
        <taxon>Malvaceae</taxon>
        <taxon>Malvoideae</taxon>
        <taxon>Gossypium</taxon>
    </lineage>
</organism>
<protein>
    <submittedName>
        <fullName evidence="1">Uncharacterized protein</fullName>
    </submittedName>
</protein>
<evidence type="ECO:0000313" key="2">
    <source>
        <dbReference type="Proteomes" id="UP001358586"/>
    </source>
</evidence>
<name>A0ABR0NHV6_GOSAR</name>
<keyword evidence="2" id="KW-1185">Reference proteome</keyword>
<dbReference type="EMBL" id="JARKNE010000010">
    <property type="protein sequence ID" value="KAK5794414.1"/>
    <property type="molecule type" value="Genomic_DNA"/>
</dbReference>
<gene>
    <name evidence="1" type="ORF">PVK06_035639</name>
</gene>
<sequence length="105" mass="11576">MEAMVQKHIATGSPILKLYAEFANIDEYDWRPTFVPVRVFGTEEEVESPTTWLCGDFTALGKESSCIGRKSIGDFGFTDSYMIKDDAFPTTSTSEGTSNPGHVRG</sequence>
<comment type="caution">
    <text evidence="1">The sequence shown here is derived from an EMBL/GenBank/DDBJ whole genome shotgun (WGS) entry which is preliminary data.</text>
</comment>